<comment type="catalytic activity">
    <reaction evidence="5">
        <text>hydrogencarbonate + H(+) = CO2 + H2O</text>
        <dbReference type="Rhea" id="RHEA:10748"/>
        <dbReference type="ChEBI" id="CHEBI:15377"/>
        <dbReference type="ChEBI" id="CHEBI:15378"/>
        <dbReference type="ChEBI" id="CHEBI:16526"/>
        <dbReference type="ChEBI" id="CHEBI:17544"/>
        <dbReference type="EC" id="4.2.1.1"/>
    </reaction>
</comment>
<dbReference type="SMART" id="SM00947">
    <property type="entry name" value="Pro_CA"/>
    <property type="match status" value="1"/>
</dbReference>
<dbReference type="Gene3D" id="3.40.1050.10">
    <property type="entry name" value="Carbonic anhydrase"/>
    <property type="match status" value="1"/>
</dbReference>
<evidence type="ECO:0000256" key="2">
    <source>
        <dbReference type="ARBA" id="ARBA00022723"/>
    </source>
</evidence>
<feature type="binding site" evidence="4">
    <location>
        <position position="58"/>
    </location>
    <ligand>
        <name>Zn(2+)</name>
        <dbReference type="ChEBI" id="CHEBI:29105"/>
    </ligand>
</feature>
<dbReference type="InterPro" id="IPR036874">
    <property type="entry name" value="Carbonic_anhydrase_sf"/>
</dbReference>
<keyword evidence="3 4" id="KW-0862">Zinc</keyword>
<dbReference type="GO" id="GO:0004089">
    <property type="term" value="F:carbonate dehydratase activity"/>
    <property type="evidence" value="ECO:0007669"/>
    <property type="project" value="UniProtKB-UniRule"/>
</dbReference>
<accession>A0A9N9L369</accession>
<dbReference type="PANTHER" id="PTHR43175:SF3">
    <property type="entry name" value="CARBON DISULFIDE HYDROLASE"/>
    <property type="match status" value="1"/>
</dbReference>
<dbReference type="SUPFAM" id="SSF53056">
    <property type="entry name" value="beta-carbonic anhydrase, cab"/>
    <property type="match status" value="1"/>
</dbReference>
<dbReference type="Pfam" id="PF00484">
    <property type="entry name" value="Pro_CA"/>
    <property type="match status" value="1"/>
</dbReference>
<dbReference type="EMBL" id="CAJVRL010000081">
    <property type="protein sequence ID" value="CAG8957751.1"/>
    <property type="molecule type" value="Genomic_DNA"/>
</dbReference>
<sequence length="190" mass="20795">MRYPLVLIQYSNNRNTLAMATPNQQNLVDSNKVYASNFTKGDLALPPAKQYAVVTCMDARIDPAAAFGIDLGDAHVIRNAGASAQDALRNLVISQQLLGTKEIILIKHTGCGMLTFENQQATELVRKNLGEEGVKAIAEGFGGQFLPFSDLDEKVREDVVWLEKNKAIAEGVKISGWVYEVETGKVRSVK</sequence>
<evidence type="ECO:0000313" key="7">
    <source>
        <dbReference type="Proteomes" id="UP000696280"/>
    </source>
</evidence>
<feature type="binding site" evidence="4">
    <location>
        <position position="56"/>
    </location>
    <ligand>
        <name>Zn(2+)</name>
        <dbReference type="ChEBI" id="CHEBI:29105"/>
    </ligand>
</feature>
<comment type="cofactor">
    <cofactor evidence="4">
        <name>Zn(2+)</name>
        <dbReference type="ChEBI" id="CHEBI:29105"/>
    </cofactor>
    <text evidence="4">Binds 1 zinc ion per subunit.</text>
</comment>
<evidence type="ECO:0000256" key="5">
    <source>
        <dbReference type="RuleBase" id="RU003956"/>
    </source>
</evidence>
<comment type="function">
    <text evidence="5">Reversible hydration of carbon dioxide.</text>
</comment>
<evidence type="ECO:0000256" key="4">
    <source>
        <dbReference type="PIRSR" id="PIRSR601765-1"/>
    </source>
</evidence>
<dbReference type="InterPro" id="IPR001765">
    <property type="entry name" value="Carbonic_anhydrase"/>
</dbReference>
<keyword evidence="5" id="KW-0456">Lyase</keyword>
<feature type="binding site" evidence="4">
    <location>
        <position position="108"/>
    </location>
    <ligand>
        <name>Zn(2+)</name>
        <dbReference type="ChEBI" id="CHEBI:29105"/>
    </ligand>
</feature>
<dbReference type="GO" id="GO:0008270">
    <property type="term" value="F:zinc ion binding"/>
    <property type="evidence" value="ECO:0007669"/>
    <property type="project" value="UniProtKB-UniRule"/>
</dbReference>
<organism evidence="6 7">
    <name type="scientific">Hymenoscyphus fraxineus</name>
    <dbReference type="NCBI Taxonomy" id="746836"/>
    <lineage>
        <taxon>Eukaryota</taxon>
        <taxon>Fungi</taxon>
        <taxon>Dikarya</taxon>
        <taxon>Ascomycota</taxon>
        <taxon>Pezizomycotina</taxon>
        <taxon>Leotiomycetes</taxon>
        <taxon>Helotiales</taxon>
        <taxon>Helotiaceae</taxon>
        <taxon>Hymenoscyphus</taxon>
    </lineage>
</organism>
<comment type="similarity">
    <text evidence="1 5">Belongs to the beta-class carbonic anhydrase family.</text>
</comment>
<reference evidence="6" key="1">
    <citation type="submission" date="2021-07" db="EMBL/GenBank/DDBJ databases">
        <authorList>
            <person name="Durling M."/>
        </authorList>
    </citation>
    <scope>NUCLEOTIDE SEQUENCE</scope>
</reference>
<feature type="binding site" evidence="4">
    <location>
        <position position="111"/>
    </location>
    <ligand>
        <name>Zn(2+)</name>
        <dbReference type="ChEBI" id="CHEBI:29105"/>
    </ligand>
</feature>
<dbReference type="AlphaFoldDB" id="A0A9N9L369"/>
<dbReference type="PANTHER" id="PTHR43175">
    <property type="entry name" value="CARBONIC ANHYDRASE"/>
    <property type="match status" value="1"/>
</dbReference>
<dbReference type="Proteomes" id="UP000696280">
    <property type="component" value="Unassembled WGS sequence"/>
</dbReference>
<evidence type="ECO:0000256" key="1">
    <source>
        <dbReference type="ARBA" id="ARBA00006217"/>
    </source>
</evidence>
<protein>
    <recommendedName>
        <fullName evidence="5">Carbonic anhydrase</fullName>
        <ecNumber evidence="5">4.2.1.1</ecNumber>
    </recommendedName>
    <alternativeName>
        <fullName evidence="5">Carbonate dehydratase</fullName>
    </alternativeName>
</protein>
<keyword evidence="7" id="KW-1185">Reference proteome</keyword>
<evidence type="ECO:0000256" key="3">
    <source>
        <dbReference type="ARBA" id="ARBA00022833"/>
    </source>
</evidence>
<comment type="caution">
    <text evidence="6">The sequence shown here is derived from an EMBL/GenBank/DDBJ whole genome shotgun (WGS) entry which is preliminary data.</text>
</comment>
<name>A0A9N9L369_9HELO</name>
<dbReference type="EC" id="4.2.1.1" evidence="5"/>
<dbReference type="OrthoDB" id="10248475at2759"/>
<proteinExistence type="inferred from homology"/>
<dbReference type="CDD" id="cd03379">
    <property type="entry name" value="beta_CA_cladeD"/>
    <property type="match status" value="1"/>
</dbReference>
<evidence type="ECO:0000313" key="6">
    <source>
        <dbReference type="EMBL" id="CAG8957751.1"/>
    </source>
</evidence>
<keyword evidence="2 4" id="KW-0479">Metal-binding</keyword>
<gene>
    <name evidence="6" type="ORF">HYFRA_00000089</name>
</gene>